<dbReference type="Gene3D" id="3.10.310.30">
    <property type="match status" value="1"/>
</dbReference>
<gene>
    <name evidence="4" type="primary">LOC120275467</name>
</gene>
<protein>
    <submittedName>
        <fullName evidence="4">Oligoribonuclease NrnB isoform X2</fullName>
    </submittedName>
</protein>
<feature type="compositionally biased region" description="Low complexity" evidence="1">
    <location>
        <begin position="7"/>
        <end position="23"/>
    </location>
</feature>
<dbReference type="SUPFAM" id="SSF64182">
    <property type="entry name" value="DHH phosphoesterases"/>
    <property type="match status" value="1"/>
</dbReference>
<name>A0AB40CIC7_DIOCR</name>
<feature type="region of interest" description="Disordered" evidence="1">
    <location>
        <begin position="1"/>
        <end position="23"/>
    </location>
</feature>
<organism evidence="3 4">
    <name type="scientific">Dioscorea cayennensis subsp. rotundata</name>
    <name type="common">White Guinea yam</name>
    <name type="synonym">Dioscorea rotundata</name>
    <dbReference type="NCBI Taxonomy" id="55577"/>
    <lineage>
        <taxon>Eukaryota</taxon>
        <taxon>Viridiplantae</taxon>
        <taxon>Streptophyta</taxon>
        <taxon>Embryophyta</taxon>
        <taxon>Tracheophyta</taxon>
        <taxon>Spermatophyta</taxon>
        <taxon>Magnoliopsida</taxon>
        <taxon>Liliopsida</taxon>
        <taxon>Dioscoreales</taxon>
        <taxon>Dioscoreaceae</taxon>
        <taxon>Dioscorea</taxon>
    </lineage>
</organism>
<dbReference type="GeneID" id="120275467"/>
<proteinExistence type="predicted"/>
<accession>A0AB40CIC7</accession>
<sequence>MEPSPPSLLISTSPPRRSLSSTSPTPFTILSELIVFLWMILVMSFCLILLGLLGLSLNYPPKWIDHHKTALEALHGNASLNENVTKIIDMDRSGATIAFDFFREKIRENAHGLKIEGDLDASCEFDLVPNGKFEKVNRLFKFIEDGDLWRWKLPHSKAFSSGLNDLNIEYNVNRNPALFNQLLDLDPELTISCGQESLSKKQRLIDEVLAQSYEIALACGEFGHCLAVDADSISNLRSELGNQLAEKSLNLSLRAVGAVVYRVPELKNNQLLKISLRSLGSEDTTIISKKYGGGGHQNASSFMLSCEEYERWKVK</sequence>
<dbReference type="PANTHER" id="PTHR46922">
    <property type="entry name" value="DHHA1 DOMAIN PROTEIN"/>
    <property type="match status" value="1"/>
</dbReference>
<evidence type="ECO:0000256" key="1">
    <source>
        <dbReference type="SAM" id="MobiDB-lite"/>
    </source>
</evidence>
<reference evidence="4" key="1">
    <citation type="submission" date="2025-08" db="UniProtKB">
        <authorList>
            <consortium name="RefSeq"/>
        </authorList>
    </citation>
    <scope>IDENTIFICATION</scope>
</reference>
<keyword evidence="2" id="KW-0472">Membrane</keyword>
<evidence type="ECO:0000313" key="3">
    <source>
        <dbReference type="Proteomes" id="UP001515500"/>
    </source>
</evidence>
<dbReference type="InterPro" id="IPR038763">
    <property type="entry name" value="DHH_sf"/>
</dbReference>
<dbReference type="Proteomes" id="UP001515500">
    <property type="component" value="Chromosome 14"/>
</dbReference>
<evidence type="ECO:0000313" key="4">
    <source>
        <dbReference type="RefSeq" id="XP_039137988.1"/>
    </source>
</evidence>
<keyword evidence="2" id="KW-1133">Transmembrane helix</keyword>
<feature type="transmembrane region" description="Helical" evidence="2">
    <location>
        <begin position="33"/>
        <end position="55"/>
    </location>
</feature>
<dbReference type="PANTHER" id="PTHR46922:SF4">
    <property type="entry name" value="DHHA1 DOMAIN PROTEIN"/>
    <property type="match status" value="1"/>
</dbReference>
<dbReference type="RefSeq" id="XP_039137988.1">
    <property type="nucleotide sequence ID" value="XM_039282054.1"/>
</dbReference>
<keyword evidence="3" id="KW-1185">Reference proteome</keyword>
<evidence type="ECO:0000256" key="2">
    <source>
        <dbReference type="SAM" id="Phobius"/>
    </source>
</evidence>
<keyword evidence="2" id="KW-0812">Transmembrane</keyword>
<dbReference type="AlphaFoldDB" id="A0AB40CIC7"/>